<dbReference type="OrthoDB" id="72788at2759"/>
<dbReference type="GO" id="GO:0003959">
    <property type="term" value="F:NADPH dehydrogenase activity"/>
    <property type="evidence" value="ECO:0007669"/>
    <property type="project" value="InterPro"/>
</dbReference>
<dbReference type="InterPro" id="IPR001155">
    <property type="entry name" value="OxRdtase_FMN_N"/>
</dbReference>
<keyword evidence="5" id="KW-0560">Oxidoreductase</keyword>
<feature type="domain" description="NADH:flavin oxidoreductase/NADH oxidase N-terminal" evidence="7">
    <location>
        <begin position="39"/>
        <end position="380"/>
    </location>
</feature>
<comment type="caution">
    <text evidence="8">The sequence shown here is derived from an EMBL/GenBank/DDBJ whole genome shotgun (WGS) entry which is preliminary data.</text>
</comment>
<dbReference type="AlphaFoldDB" id="A0A369K210"/>
<keyword evidence="9" id="KW-1185">Reference proteome</keyword>
<protein>
    <submittedName>
        <fullName evidence="8">NADPH dehydrogenase afvA</fullName>
    </submittedName>
</protein>
<keyword evidence="4" id="KW-0521">NADP</keyword>
<comment type="cofactor">
    <cofactor evidence="1">
        <name>FMN</name>
        <dbReference type="ChEBI" id="CHEBI:58210"/>
    </cofactor>
</comment>
<name>A0A369K210_HYPMA</name>
<evidence type="ECO:0000259" key="7">
    <source>
        <dbReference type="Pfam" id="PF00724"/>
    </source>
</evidence>
<dbReference type="EMBL" id="LUEZ02000013">
    <property type="protein sequence ID" value="RDB27988.1"/>
    <property type="molecule type" value="Genomic_DNA"/>
</dbReference>
<evidence type="ECO:0000256" key="1">
    <source>
        <dbReference type="ARBA" id="ARBA00001917"/>
    </source>
</evidence>
<feature type="compositionally biased region" description="Basic and acidic residues" evidence="6">
    <location>
        <begin position="408"/>
        <end position="426"/>
    </location>
</feature>
<evidence type="ECO:0000313" key="9">
    <source>
        <dbReference type="Proteomes" id="UP000076154"/>
    </source>
</evidence>
<accession>A0A369K210</accession>
<proteinExistence type="predicted"/>
<evidence type="ECO:0000256" key="4">
    <source>
        <dbReference type="ARBA" id="ARBA00022857"/>
    </source>
</evidence>
<dbReference type="CDD" id="cd02932">
    <property type="entry name" value="OYE_YqiM_FMN"/>
    <property type="match status" value="1"/>
</dbReference>
<keyword evidence="3" id="KW-0288">FMN</keyword>
<gene>
    <name evidence="8" type="primary">afvA_1</name>
    <name evidence="8" type="ORF">Hypma_002128</name>
</gene>
<dbReference type="STRING" id="39966.A0A369K210"/>
<evidence type="ECO:0000256" key="5">
    <source>
        <dbReference type="ARBA" id="ARBA00023002"/>
    </source>
</evidence>
<dbReference type="GO" id="GO:0050661">
    <property type="term" value="F:NADP binding"/>
    <property type="evidence" value="ECO:0007669"/>
    <property type="project" value="InterPro"/>
</dbReference>
<organism evidence="8 9">
    <name type="scientific">Hypsizygus marmoreus</name>
    <name type="common">White beech mushroom</name>
    <name type="synonym">Agaricus marmoreus</name>
    <dbReference type="NCBI Taxonomy" id="39966"/>
    <lineage>
        <taxon>Eukaryota</taxon>
        <taxon>Fungi</taxon>
        <taxon>Dikarya</taxon>
        <taxon>Basidiomycota</taxon>
        <taxon>Agaricomycotina</taxon>
        <taxon>Agaricomycetes</taxon>
        <taxon>Agaricomycetidae</taxon>
        <taxon>Agaricales</taxon>
        <taxon>Tricholomatineae</taxon>
        <taxon>Lyophyllaceae</taxon>
        <taxon>Hypsizygus</taxon>
    </lineage>
</organism>
<sequence>MAPSNLNVAAKGISYFTPAQIPPCGTALTPQPDGKDIPKLFQPLKIRGVEFHNRIFLSPLCQYSAQDGMLTAWHKAHLGGIFTRGPGLSMVEATSVLPEGRITPEDSGIWSDAHIVPLAEIVEFAHSQGQKMGIQLGHAGRKASTVAPWISGEATASEAVGGWPDNVWGPSTIPYEQTYPKPKELTREGIATIVKAFFDAAKRAAKAGFDVVEIHNAHGYLLHSFLSPVSNNRTDDYGGSFENRIRLTLEVVDAVRAAIPNDMPLFLRISATDWLEESLPFEQSWRSEDTVRLSPILHAHGVDFLDVSTGGNHPAQRIKGGPAYQAPFAHDVKKSLDTSCKLVVGSVGAITTGHVAQGVLDRGQADVIIIGRQFLRNPGTVWAFAEELGVQIQLANQIRWGFKGRGKRCSDGKEDHSGRTGHKCEV</sequence>
<dbReference type="InterPro" id="IPR013785">
    <property type="entry name" value="Aldolase_TIM"/>
</dbReference>
<dbReference type="InParanoid" id="A0A369K210"/>
<evidence type="ECO:0000256" key="3">
    <source>
        <dbReference type="ARBA" id="ARBA00022643"/>
    </source>
</evidence>
<dbReference type="PANTHER" id="PTHR43303">
    <property type="entry name" value="NADPH DEHYDROGENASE C23G7.10C-RELATED"/>
    <property type="match status" value="1"/>
</dbReference>
<feature type="region of interest" description="Disordered" evidence="6">
    <location>
        <begin position="406"/>
        <end position="426"/>
    </location>
</feature>
<dbReference type="GO" id="GO:0010181">
    <property type="term" value="F:FMN binding"/>
    <property type="evidence" value="ECO:0007669"/>
    <property type="project" value="InterPro"/>
</dbReference>
<evidence type="ECO:0000256" key="6">
    <source>
        <dbReference type="SAM" id="MobiDB-lite"/>
    </source>
</evidence>
<dbReference type="PANTHER" id="PTHR43303:SF4">
    <property type="entry name" value="NADPH DEHYDROGENASE C23G7.10C-RELATED"/>
    <property type="match status" value="1"/>
</dbReference>
<evidence type="ECO:0000313" key="8">
    <source>
        <dbReference type="EMBL" id="RDB27988.1"/>
    </source>
</evidence>
<evidence type="ECO:0000256" key="2">
    <source>
        <dbReference type="ARBA" id="ARBA00022630"/>
    </source>
</evidence>
<keyword evidence="2" id="KW-0285">Flavoprotein</keyword>
<dbReference type="FunCoup" id="A0A369K210">
    <property type="interactions" value="1"/>
</dbReference>
<dbReference type="Proteomes" id="UP000076154">
    <property type="component" value="Unassembled WGS sequence"/>
</dbReference>
<reference evidence="8" key="1">
    <citation type="submission" date="2018-04" db="EMBL/GenBank/DDBJ databases">
        <title>Whole genome sequencing of Hypsizygus marmoreus.</title>
        <authorList>
            <person name="Choi I.-G."/>
            <person name="Min B."/>
            <person name="Kim J.-G."/>
            <person name="Kim S."/>
            <person name="Oh Y.-L."/>
            <person name="Kong W.-S."/>
            <person name="Park H."/>
            <person name="Jeong J."/>
            <person name="Song E.-S."/>
        </authorList>
    </citation>
    <scope>NUCLEOTIDE SEQUENCE [LARGE SCALE GENOMIC DNA]</scope>
    <source>
        <strain evidence="8">51987-8</strain>
    </source>
</reference>
<dbReference type="InterPro" id="IPR044152">
    <property type="entry name" value="YqjM-like"/>
</dbReference>
<dbReference type="Gene3D" id="3.20.20.70">
    <property type="entry name" value="Aldolase class I"/>
    <property type="match status" value="1"/>
</dbReference>
<dbReference type="Pfam" id="PF00724">
    <property type="entry name" value="Oxidored_FMN"/>
    <property type="match status" value="1"/>
</dbReference>
<dbReference type="SUPFAM" id="SSF51395">
    <property type="entry name" value="FMN-linked oxidoreductases"/>
    <property type="match status" value="1"/>
</dbReference>